<sequence length="93" mass="11049">MGYIVDMSTMESIPKAVRPLERELGKESQRLWESAMDNLVKREFGEATREKFGIEPRQRDEVADRKRRIECFFFCQGVFIHLSLADERLMYTE</sequence>
<dbReference type="KEGG" id="lbc:LACBIDRAFT_316737"/>
<name>B0E571_LACBS</name>
<dbReference type="HOGENOM" id="CLU_2400067_0_0_1"/>
<protein>
    <submittedName>
        <fullName evidence="1">Predicted protein</fullName>
    </submittedName>
</protein>
<dbReference type="Gene3D" id="6.10.140.1150">
    <property type="match status" value="1"/>
</dbReference>
<dbReference type="InParanoid" id="B0E571"/>
<proteinExistence type="predicted"/>
<evidence type="ECO:0000313" key="1">
    <source>
        <dbReference type="EMBL" id="EDQ98010.1"/>
    </source>
</evidence>
<dbReference type="SUPFAM" id="SSF144000">
    <property type="entry name" value="Oxysterol-binding protein-like"/>
    <property type="match status" value="1"/>
</dbReference>
<dbReference type="GeneID" id="6086995"/>
<dbReference type="STRING" id="486041.B0E571"/>
<evidence type="ECO:0000313" key="2">
    <source>
        <dbReference type="Proteomes" id="UP000001194"/>
    </source>
</evidence>
<dbReference type="OrthoDB" id="48057at2759"/>
<reference evidence="1 2" key="1">
    <citation type="journal article" date="2008" name="Nature">
        <title>The genome of Laccaria bicolor provides insights into mycorrhizal symbiosis.</title>
        <authorList>
            <person name="Martin F."/>
            <person name="Aerts A."/>
            <person name="Ahren D."/>
            <person name="Brun A."/>
            <person name="Danchin E.G.J."/>
            <person name="Duchaussoy F."/>
            <person name="Gibon J."/>
            <person name="Kohler A."/>
            <person name="Lindquist E."/>
            <person name="Pereda V."/>
            <person name="Salamov A."/>
            <person name="Shapiro H.J."/>
            <person name="Wuyts J."/>
            <person name="Blaudez D."/>
            <person name="Buee M."/>
            <person name="Brokstein P."/>
            <person name="Canbaeck B."/>
            <person name="Cohen D."/>
            <person name="Courty P.E."/>
            <person name="Coutinho P.M."/>
            <person name="Delaruelle C."/>
            <person name="Detter J.C."/>
            <person name="Deveau A."/>
            <person name="DiFazio S."/>
            <person name="Duplessis S."/>
            <person name="Fraissinet-Tachet L."/>
            <person name="Lucic E."/>
            <person name="Frey-Klett P."/>
            <person name="Fourrey C."/>
            <person name="Feussner I."/>
            <person name="Gay G."/>
            <person name="Grimwood J."/>
            <person name="Hoegger P.J."/>
            <person name="Jain P."/>
            <person name="Kilaru S."/>
            <person name="Labbe J."/>
            <person name="Lin Y.C."/>
            <person name="Legue V."/>
            <person name="Le Tacon F."/>
            <person name="Marmeisse R."/>
            <person name="Melayah D."/>
            <person name="Montanini B."/>
            <person name="Muratet M."/>
            <person name="Nehls U."/>
            <person name="Niculita-Hirzel H."/>
            <person name="Oudot-Le Secq M.P."/>
            <person name="Peter M."/>
            <person name="Quesneville H."/>
            <person name="Rajashekar B."/>
            <person name="Reich M."/>
            <person name="Rouhier N."/>
            <person name="Schmutz J."/>
            <person name="Yin T."/>
            <person name="Chalot M."/>
            <person name="Henrissat B."/>
            <person name="Kuees U."/>
            <person name="Lucas S."/>
            <person name="Van de Peer Y."/>
            <person name="Podila G.K."/>
            <person name="Polle A."/>
            <person name="Pukkila P.J."/>
            <person name="Richardson P.M."/>
            <person name="Rouze P."/>
            <person name="Sanders I.R."/>
            <person name="Stajich J.E."/>
            <person name="Tunlid A."/>
            <person name="Tuskan G."/>
            <person name="Grigoriev I.V."/>
        </authorList>
    </citation>
    <scope>NUCLEOTIDE SEQUENCE [LARGE SCALE GENOMIC DNA]</scope>
    <source>
        <strain evidence="2">S238N-H82 / ATCC MYA-4686</strain>
    </source>
</reference>
<keyword evidence="2" id="KW-1185">Reference proteome</keyword>
<dbReference type="Proteomes" id="UP000001194">
    <property type="component" value="Unassembled WGS sequence"/>
</dbReference>
<dbReference type="RefSeq" id="XP_001891339.1">
    <property type="nucleotide sequence ID" value="XM_001891304.1"/>
</dbReference>
<dbReference type="AlphaFoldDB" id="B0E571"/>
<gene>
    <name evidence="1" type="ORF">LACBIDRAFT_316737</name>
</gene>
<organism evidence="2">
    <name type="scientific">Laccaria bicolor (strain S238N-H82 / ATCC MYA-4686)</name>
    <name type="common">Bicoloured deceiver</name>
    <name type="synonym">Laccaria laccata var. bicolor</name>
    <dbReference type="NCBI Taxonomy" id="486041"/>
    <lineage>
        <taxon>Eukaryota</taxon>
        <taxon>Fungi</taxon>
        <taxon>Dikarya</taxon>
        <taxon>Basidiomycota</taxon>
        <taxon>Agaricomycotina</taxon>
        <taxon>Agaricomycetes</taxon>
        <taxon>Agaricomycetidae</taxon>
        <taxon>Agaricales</taxon>
        <taxon>Agaricineae</taxon>
        <taxon>Hydnangiaceae</taxon>
        <taxon>Laccaria</taxon>
    </lineage>
</organism>
<dbReference type="InterPro" id="IPR037239">
    <property type="entry name" value="OSBP_sf"/>
</dbReference>
<dbReference type="EMBL" id="DS547704">
    <property type="protein sequence ID" value="EDQ98010.1"/>
    <property type="molecule type" value="Genomic_DNA"/>
</dbReference>
<accession>B0E571</accession>